<evidence type="ECO:0000313" key="2">
    <source>
        <dbReference type="EMBL" id="NWY08507.1"/>
    </source>
</evidence>
<comment type="caution">
    <text evidence="2">The sequence shown here is derived from an EMBL/GenBank/DDBJ whole genome shotgun (WGS) entry which is preliminary data.</text>
</comment>
<proteinExistence type="predicted"/>
<keyword evidence="3" id="KW-1185">Reference proteome</keyword>
<feature type="region of interest" description="Disordered" evidence="1">
    <location>
        <begin position="72"/>
        <end position="98"/>
    </location>
</feature>
<dbReference type="AlphaFoldDB" id="A0A7K7BKC8"/>
<dbReference type="Proteomes" id="UP000531938">
    <property type="component" value="Unassembled WGS sequence"/>
</dbReference>
<evidence type="ECO:0000313" key="3">
    <source>
        <dbReference type="Proteomes" id="UP000531938"/>
    </source>
</evidence>
<gene>
    <name evidence="2" type="primary">Rpusd3</name>
    <name evidence="2" type="ORF">NOTORN_R08774</name>
</gene>
<name>A0A7K7BKC8_9AVES</name>
<accession>A0A7K7BKC8</accession>
<feature type="non-terminal residue" evidence="2">
    <location>
        <position position="207"/>
    </location>
</feature>
<sequence length="207" mass="21694">HPRARSAVTVGVPAEPQGEVCTGLRREQRGATVAVVPVTAPSRRSLARKEVKRTVTRYRVLGAAGGCALLQLQPRTGGSGPAGTGGDQGTGSALTPPAGPAAFPGQLLAHLTLLLCPALGDHEHSVPVGRVLGQPFLLPAEAARPPEQVGSEHGVTVTLRVALTAPGLTLLPPQVLDEELERRLRLEPGPRRRRLPLHVHLEQLALP</sequence>
<feature type="non-terminal residue" evidence="2">
    <location>
        <position position="1"/>
    </location>
</feature>
<dbReference type="EMBL" id="VZSH01003032">
    <property type="protein sequence ID" value="NWY08507.1"/>
    <property type="molecule type" value="Genomic_DNA"/>
</dbReference>
<protein>
    <submittedName>
        <fullName evidence="2">RUSD3 synthase</fullName>
    </submittedName>
</protein>
<organism evidence="2 3">
    <name type="scientific">Nothoprocta ornata</name>
    <dbReference type="NCBI Taxonomy" id="83376"/>
    <lineage>
        <taxon>Eukaryota</taxon>
        <taxon>Metazoa</taxon>
        <taxon>Chordata</taxon>
        <taxon>Craniata</taxon>
        <taxon>Vertebrata</taxon>
        <taxon>Euteleostomi</taxon>
        <taxon>Archelosauria</taxon>
        <taxon>Archosauria</taxon>
        <taxon>Dinosauria</taxon>
        <taxon>Saurischia</taxon>
        <taxon>Theropoda</taxon>
        <taxon>Coelurosauria</taxon>
        <taxon>Aves</taxon>
        <taxon>Palaeognathae</taxon>
        <taxon>Tinamiformes</taxon>
        <taxon>Tinamidae</taxon>
        <taxon>Nothoprocta</taxon>
    </lineage>
</organism>
<reference evidence="2 3" key="1">
    <citation type="submission" date="2019-09" db="EMBL/GenBank/DDBJ databases">
        <title>Bird 10,000 Genomes (B10K) Project - Family phase.</title>
        <authorList>
            <person name="Zhang G."/>
        </authorList>
    </citation>
    <scope>NUCLEOTIDE SEQUENCE [LARGE SCALE GENOMIC DNA]</scope>
    <source>
        <strain evidence="2">B10K-MSB-03</strain>
    </source>
</reference>
<feature type="compositionally biased region" description="Gly residues" evidence="1">
    <location>
        <begin position="77"/>
        <end position="89"/>
    </location>
</feature>
<evidence type="ECO:0000256" key="1">
    <source>
        <dbReference type="SAM" id="MobiDB-lite"/>
    </source>
</evidence>